<evidence type="ECO:0000313" key="2">
    <source>
        <dbReference type="Proteomes" id="UP001153076"/>
    </source>
</evidence>
<dbReference type="EMBL" id="JAKOGI010000741">
    <property type="protein sequence ID" value="KAJ8430912.1"/>
    <property type="molecule type" value="Genomic_DNA"/>
</dbReference>
<name>A0A9Q1JTW0_9CARY</name>
<gene>
    <name evidence="1" type="ORF">Cgig2_015394</name>
</gene>
<evidence type="ECO:0000313" key="1">
    <source>
        <dbReference type="EMBL" id="KAJ8430912.1"/>
    </source>
</evidence>
<proteinExistence type="predicted"/>
<organism evidence="1 2">
    <name type="scientific">Carnegiea gigantea</name>
    <dbReference type="NCBI Taxonomy" id="171969"/>
    <lineage>
        <taxon>Eukaryota</taxon>
        <taxon>Viridiplantae</taxon>
        <taxon>Streptophyta</taxon>
        <taxon>Embryophyta</taxon>
        <taxon>Tracheophyta</taxon>
        <taxon>Spermatophyta</taxon>
        <taxon>Magnoliopsida</taxon>
        <taxon>eudicotyledons</taxon>
        <taxon>Gunneridae</taxon>
        <taxon>Pentapetalae</taxon>
        <taxon>Caryophyllales</taxon>
        <taxon>Cactineae</taxon>
        <taxon>Cactaceae</taxon>
        <taxon>Cactoideae</taxon>
        <taxon>Echinocereeae</taxon>
        <taxon>Carnegiea</taxon>
    </lineage>
</organism>
<keyword evidence="2" id="KW-1185">Reference proteome</keyword>
<protein>
    <submittedName>
        <fullName evidence="1">Uncharacterized protein</fullName>
    </submittedName>
</protein>
<dbReference type="Proteomes" id="UP001153076">
    <property type="component" value="Unassembled WGS sequence"/>
</dbReference>
<comment type="caution">
    <text evidence="1">The sequence shown here is derived from an EMBL/GenBank/DDBJ whole genome shotgun (WGS) entry which is preliminary data.</text>
</comment>
<dbReference type="AlphaFoldDB" id="A0A9Q1JTW0"/>
<reference evidence="1" key="1">
    <citation type="submission" date="2022-04" db="EMBL/GenBank/DDBJ databases">
        <title>Carnegiea gigantea Genome sequencing and assembly v2.</title>
        <authorList>
            <person name="Copetti D."/>
            <person name="Sanderson M.J."/>
            <person name="Burquez A."/>
            <person name="Wojciechowski M.F."/>
        </authorList>
    </citation>
    <scope>NUCLEOTIDE SEQUENCE</scope>
    <source>
        <strain evidence="1">SGP5-SGP5p</strain>
        <tissue evidence="1">Aerial part</tissue>
    </source>
</reference>
<sequence length="244" mass="26786">MSENLAMGSAFIKLVDGHWGRTAGSLKSGPYSLRRGGLFLETGSLVPSRLTFRALRDRLFGSSCSRRGGRHGPIGTTLELFSTRGKKRKGGNKVLKRTFLAYWLTRRCLSSSQWCSVLAATCSGVASPVSKTINLTLAYSRFPITRLALPPLRALHGLHGLSHKLGDRPRLIVLPYVELEVAGCLSFLGRGFPKGVPNRLALIPERFPNLALDGERESHTFNASPLISSQWLHESRPIIEIIPS</sequence>
<accession>A0A9Q1JTW0</accession>